<dbReference type="InterPro" id="IPR013249">
    <property type="entry name" value="RNA_pol_sigma70_r4_t2"/>
</dbReference>
<dbReference type="InterPro" id="IPR036388">
    <property type="entry name" value="WH-like_DNA-bd_sf"/>
</dbReference>
<dbReference type="RefSeq" id="WP_091399618.1">
    <property type="nucleotide sequence ID" value="NZ_FNQY01000017.1"/>
</dbReference>
<evidence type="ECO:0000259" key="6">
    <source>
        <dbReference type="Pfam" id="PF08281"/>
    </source>
</evidence>
<dbReference type="InterPro" id="IPR014284">
    <property type="entry name" value="RNA_pol_sigma-70_dom"/>
</dbReference>
<dbReference type="SUPFAM" id="SSF88659">
    <property type="entry name" value="Sigma3 and sigma4 domains of RNA polymerase sigma factors"/>
    <property type="match status" value="1"/>
</dbReference>
<evidence type="ECO:0000313" key="8">
    <source>
        <dbReference type="Proteomes" id="UP000199041"/>
    </source>
</evidence>
<evidence type="ECO:0000313" key="7">
    <source>
        <dbReference type="EMBL" id="SEA40866.1"/>
    </source>
</evidence>
<feature type="domain" description="RNA polymerase sigma-70 region 2" evidence="5">
    <location>
        <begin position="27"/>
        <end position="93"/>
    </location>
</feature>
<keyword evidence="3" id="KW-0731">Sigma factor</keyword>
<organism evidence="7 8">
    <name type="scientific">Arachidicoccus rhizosphaerae</name>
    <dbReference type="NCBI Taxonomy" id="551991"/>
    <lineage>
        <taxon>Bacteria</taxon>
        <taxon>Pseudomonadati</taxon>
        <taxon>Bacteroidota</taxon>
        <taxon>Chitinophagia</taxon>
        <taxon>Chitinophagales</taxon>
        <taxon>Chitinophagaceae</taxon>
        <taxon>Arachidicoccus</taxon>
    </lineage>
</organism>
<evidence type="ECO:0000259" key="5">
    <source>
        <dbReference type="Pfam" id="PF04542"/>
    </source>
</evidence>
<dbReference type="GO" id="GO:0006352">
    <property type="term" value="P:DNA-templated transcription initiation"/>
    <property type="evidence" value="ECO:0007669"/>
    <property type="project" value="InterPro"/>
</dbReference>
<feature type="domain" description="RNA polymerase sigma factor 70 region 4 type 2" evidence="6">
    <location>
        <begin position="123"/>
        <end position="173"/>
    </location>
</feature>
<dbReference type="InterPro" id="IPR013324">
    <property type="entry name" value="RNA_pol_sigma_r3/r4-like"/>
</dbReference>
<dbReference type="PANTHER" id="PTHR43133">
    <property type="entry name" value="RNA POLYMERASE ECF-TYPE SIGMA FACTO"/>
    <property type="match status" value="1"/>
</dbReference>
<dbReference type="NCBIfam" id="TIGR02937">
    <property type="entry name" value="sigma70-ECF"/>
    <property type="match status" value="1"/>
</dbReference>
<evidence type="ECO:0000256" key="2">
    <source>
        <dbReference type="ARBA" id="ARBA00023015"/>
    </source>
</evidence>
<reference evidence="7 8" key="1">
    <citation type="submission" date="2016-10" db="EMBL/GenBank/DDBJ databases">
        <authorList>
            <person name="de Groot N.N."/>
        </authorList>
    </citation>
    <scope>NUCLEOTIDE SEQUENCE [LARGE SCALE GENOMIC DNA]</scope>
    <source>
        <strain evidence="7 8">Vu-144</strain>
    </source>
</reference>
<gene>
    <name evidence="7" type="ORF">SAMN05192529_11729</name>
</gene>
<dbReference type="GO" id="GO:0003677">
    <property type="term" value="F:DNA binding"/>
    <property type="evidence" value="ECO:0007669"/>
    <property type="project" value="InterPro"/>
</dbReference>
<dbReference type="AlphaFoldDB" id="A0A1H4AYD7"/>
<dbReference type="InterPro" id="IPR007627">
    <property type="entry name" value="RNA_pol_sigma70_r2"/>
</dbReference>
<proteinExistence type="inferred from homology"/>
<dbReference type="STRING" id="551991.SAMN05192529_11729"/>
<keyword evidence="2" id="KW-0805">Transcription regulation</keyword>
<name>A0A1H4AYD7_9BACT</name>
<dbReference type="Pfam" id="PF04542">
    <property type="entry name" value="Sigma70_r2"/>
    <property type="match status" value="1"/>
</dbReference>
<dbReference type="InterPro" id="IPR013325">
    <property type="entry name" value="RNA_pol_sigma_r2"/>
</dbReference>
<comment type="similarity">
    <text evidence="1">Belongs to the sigma-70 factor family. ECF subfamily.</text>
</comment>
<dbReference type="PANTHER" id="PTHR43133:SF46">
    <property type="entry name" value="RNA POLYMERASE SIGMA-70 FACTOR ECF SUBFAMILY"/>
    <property type="match status" value="1"/>
</dbReference>
<dbReference type="Proteomes" id="UP000199041">
    <property type="component" value="Unassembled WGS sequence"/>
</dbReference>
<dbReference type="Gene3D" id="1.10.1740.10">
    <property type="match status" value="1"/>
</dbReference>
<evidence type="ECO:0000256" key="4">
    <source>
        <dbReference type="ARBA" id="ARBA00023163"/>
    </source>
</evidence>
<dbReference type="OrthoDB" id="799938at2"/>
<protein>
    <submittedName>
        <fullName evidence="7">RNA polymerase sigma-70 factor, ECF subfamily</fullName>
    </submittedName>
</protein>
<dbReference type="Pfam" id="PF08281">
    <property type="entry name" value="Sigma70_r4_2"/>
    <property type="match status" value="1"/>
</dbReference>
<evidence type="ECO:0000256" key="1">
    <source>
        <dbReference type="ARBA" id="ARBA00010641"/>
    </source>
</evidence>
<dbReference type="GO" id="GO:0016987">
    <property type="term" value="F:sigma factor activity"/>
    <property type="evidence" value="ECO:0007669"/>
    <property type="project" value="UniProtKB-KW"/>
</dbReference>
<keyword evidence="8" id="KW-1185">Reference proteome</keyword>
<sequence>MDGLHIDDDCLLRAIAQNNEWAFTKLFYAHKDKVYTIAMMFTKNETDAEEIVQEVFSRIWKYREKLPEIKNFSAWIATVTKHRALTALQKIARERAERQQLYTLSENQTLLDADYNLKEVQSLLQTALQLLTPQQRKVFELTRINGLDRKTVAASLGLSPATVSVHLTIALRRVRSFLYEHSYEIVLLVVFSFLQ</sequence>
<evidence type="ECO:0000256" key="3">
    <source>
        <dbReference type="ARBA" id="ARBA00023082"/>
    </source>
</evidence>
<dbReference type="InterPro" id="IPR039425">
    <property type="entry name" value="RNA_pol_sigma-70-like"/>
</dbReference>
<keyword evidence="4" id="KW-0804">Transcription</keyword>
<accession>A0A1H4AYD7</accession>
<dbReference type="Gene3D" id="1.10.10.10">
    <property type="entry name" value="Winged helix-like DNA-binding domain superfamily/Winged helix DNA-binding domain"/>
    <property type="match status" value="1"/>
</dbReference>
<dbReference type="EMBL" id="FNQY01000017">
    <property type="protein sequence ID" value="SEA40866.1"/>
    <property type="molecule type" value="Genomic_DNA"/>
</dbReference>
<dbReference type="SUPFAM" id="SSF88946">
    <property type="entry name" value="Sigma2 domain of RNA polymerase sigma factors"/>
    <property type="match status" value="1"/>
</dbReference>